<evidence type="ECO:0000256" key="2">
    <source>
        <dbReference type="ARBA" id="ARBA00022692"/>
    </source>
</evidence>
<name>A0A0N4Y2B2_NIPBR</name>
<dbReference type="WBParaSite" id="NBR_0000983901-mRNA-1">
    <property type="protein sequence ID" value="NBR_0000983901-mRNA-1"/>
    <property type="gene ID" value="NBR_0000983901"/>
</dbReference>
<evidence type="ECO:0000256" key="3">
    <source>
        <dbReference type="ARBA" id="ARBA00022989"/>
    </source>
</evidence>
<comment type="subcellular location">
    <subcellularLocation>
        <location evidence="1">Membrane</location>
        <topology evidence="1">Multi-pass membrane protein</topology>
    </subcellularLocation>
</comment>
<dbReference type="Proteomes" id="UP000271162">
    <property type="component" value="Unassembled WGS sequence"/>
</dbReference>
<dbReference type="GO" id="GO:0016020">
    <property type="term" value="C:membrane"/>
    <property type="evidence" value="ECO:0007669"/>
    <property type="project" value="UniProtKB-SubCell"/>
</dbReference>
<gene>
    <name evidence="6" type="ORF">NBR_LOCUS9840</name>
</gene>
<dbReference type="SUPFAM" id="SSF103473">
    <property type="entry name" value="MFS general substrate transporter"/>
    <property type="match status" value="1"/>
</dbReference>
<dbReference type="OMA" id="CIVDTIA"/>
<accession>A0A0N4Y2B2</accession>
<dbReference type="STRING" id="27835.A0A0N4Y2B2"/>
<dbReference type="PANTHER" id="PTHR24064">
    <property type="entry name" value="SOLUTE CARRIER FAMILY 22 MEMBER"/>
    <property type="match status" value="1"/>
</dbReference>
<feature type="transmembrane region" description="Helical" evidence="5">
    <location>
        <begin position="79"/>
        <end position="100"/>
    </location>
</feature>
<proteinExistence type="predicted"/>
<organism evidence="8">
    <name type="scientific">Nippostrongylus brasiliensis</name>
    <name type="common">Rat hookworm</name>
    <dbReference type="NCBI Taxonomy" id="27835"/>
    <lineage>
        <taxon>Eukaryota</taxon>
        <taxon>Metazoa</taxon>
        <taxon>Ecdysozoa</taxon>
        <taxon>Nematoda</taxon>
        <taxon>Chromadorea</taxon>
        <taxon>Rhabditida</taxon>
        <taxon>Rhabditina</taxon>
        <taxon>Rhabditomorpha</taxon>
        <taxon>Strongyloidea</taxon>
        <taxon>Heligmosomidae</taxon>
        <taxon>Nippostrongylus</taxon>
    </lineage>
</organism>
<evidence type="ECO:0000313" key="8">
    <source>
        <dbReference type="WBParaSite" id="NBR_0000983901-mRNA-1"/>
    </source>
</evidence>
<dbReference type="Gene3D" id="1.20.1250.20">
    <property type="entry name" value="MFS general substrate transporter like domains"/>
    <property type="match status" value="1"/>
</dbReference>
<reference evidence="8" key="1">
    <citation type="submission" date="2017-02" db="UniProtKB">
        <authorList>
            <consortium name="WormBaseParasite"/>
        </authorList>
    </citation>
    <scope>IDENTIFICATION</scope>
</reference>
<dbReference type="InterPro" id="IPR005828">
    <property type="entry name" value="MFS_sugar_transport-like"/>
</dbReference>
<evidence type="ECO:0000256" key="5">
    <source>
        <dbReference type="SAM" id="Phobius"/>
    </source>
</evidence>
<sequence>MICVIYIADYQAEGAWIIRYGTIAVTSMTSQLYIAKFMITNELFPTAVRNIAVSALGVSSRLGTILAPQIFELSEILPVLPYAVLLVLAVVDCICFQVFLPETKGKSLENHLPPKEKRILYRKRTVLDE</sequence>
<dbReference type="Pfam" id="PF00083">
    <property type="entry name" value="Sugar_tr"/>
    <property type="match status" value="1"/>
</dbReference>
<dbReference type="InterPro" id="IPR036259">
    <property type="entry name" value="MFS_trans_sf"/>
</dbReference>
<protein>
    <submittedName>
        <fullName evidence="8">MFS domain-containing protein</fullName>
    </submittedName>
</protein>
<evidence type="ECO:0000256" key="1">
    <source>
        <dbReference type="ARBA" id="ARBA00004141"/>
    </source>
</evidence>
<reference evidence="6 7" key="2">
    <citation type="submission" date="2018-11" db="EMBL/GenBank/DDBJ databases">
        <authorList>
            <consortium name="Pathogen Informatics"/>
        </authorList>
    </citation>
    <scope>NUCLEOTIDE SEQUENCE [LARGE SCALE GENOMIC DNA]</scope>
</reference>
<dbReference type="EMBL" id="UYSL01020209">
    <property type="protein sequence ID" value="VDL73429.1"/>
    <property type="molecule type" value="Genomic_DNA"/>
</dbReference>
<dbReference type="GO" id="GO:0022857">
    <property type="term" value="F:transmembrane transporter activity"/>
    <property type="evidence" value="ECO:0007669"/>
    <property type="project" value="InterPro"/>
</dbReference>
<dbReference type="AlphaFoldDB" id="A0A0N4Y2B2"/>
<keyword evidence="2 5" id="KW-0812">Transmembrane</keyword>
<evidence type="ECO:0000313" key="7">
    <source>
        <dbReference type="Proteomes" id="UP000271162"/>
    </source>
</evidence>
<keyword evidence="4 5" id="KW-0472">Membrane</keyword>
<feature type="transmembrane region" description="Helical" evidence="5">
    <location>
        <begin position="16"/>
        <end position="35"/>
    </location>
</feature>
<keyword evidence="3 5" id="KW-1133">Transmembrane helix</keyword>
<evidence type="ECO:0000313" key="6">
    <source>
        <dbReference type="EMBL" id="VDL73429.1"/>
    </source>
</evidence>
<evidence type="ECO:0000256" key="4">
    <source>
        <dbReference type="ARBA" id="ARBA00023136"/>
    </source>
</evidence>
<keyword evidence="7" id="KW-1185">Reference proteome</keyword>